<keyword evidence="4" id="KW-1185">Reference proteome</keyword>
<keyword evidence="2" id="KW-1133">Transmembrane helix</keyword>
<accession>G7E7L6</accession>
<evidence type="ECO:0000313" key="4">
    <source>
        <dbReference type="Proteomes" id="UP000009131"/>
    </source>
</evidence>
<evidence type="ECO:0000256" key="1">
    <source>
        <dbReference type="SAM" id="MobiDB-lite"/>
    </source>
</evidence>
<dbReference type="Proteomes" id="UP000009131">
    <property type="component" value="Unassembled WGS sequence"/>
</dbReference>
<name>G7E7L6_MIXOS</name>
<dbReference type="AlphaFoldDB" id="G7E7L6"/>
<keyword evidence="2" id="KW-0812">Transmembrane</keyword>
<keyword evidence="2" id="KW-0472">Membrane</keyword>
<feature type="compositionally biased region" description="Low complexity" evidence="1">
    <location>
        <begin position="193"/>
        <end position="214"/>
    </location>
</feature>
<dbReference type="RefSeq" id="XP_014566999.1">
    <property type="nucleotide sequence ID" value="XM_014711513.1"/>
</dbReference>
<evidence type="ECO:0000313" key="3">
    <source>
        <dbReference type="EMBL" id="GAA98826.1"/>
    </source>
</evidence>
<feature type="transmembrane region" description="Helical" evidence="2">
    <location>
        <begin position="20"/>
        <end position="38"/>
    </location>
</feature>
<dbReference type="InParanoid" id="G7E7L6"/>
<protein>
    <submittedName>
        <fullName evidence="3">Uncharacterized protein</fullName>
    </submittedName>
</protein>
<gene>
    <name evidence="3" type="primary">Mo05514</name>
    <name evidence="3" type="ORF">E5Q_05514</name>
</gene>
<evidence type="ECO:0000256" key="2">
    <source>
        <dbReference type="SAM" id="Phobius"/>
    </source>
</evidence>
<reference evidence="3 4" key="1">
    <citation type="journal article" date="2011" name="J. Gen. Appl. Microbiol.">
        <title>Draft genome sequencing of the enigmatic basidiomycete Mixia osmundae.</title>
        <authorList>
            <person name="Nishida H."/>
            <person name="Nagatsuka Y."/>
            <person name="Sugiyama J."/>
        </authorList>
    </citation>
    <scope>NUCLEOTIDE SEQUENCE [LARGE SCALE GENOMIC DNA]</scope>
    <source>
        <strain evidence="4">CBS 9802 / IAM 14324 / JCM 22182 / KY 12970</strain>
    </source>
</reference>
<dbReference type="HOGENOM" id="CLU_1289214_0_0_1"/>
<sequence length="214" mass="22973">MDEDPPVRAGPGTHAPLPVALWMCLVSLIVLLSLFLALRRTQILISSTQYALRSLGLQQEGQIRLRGDAELGESVEEGAEDEVLPSAALASQRDEAKRNRHRFSIATAFGGRRQAHGPLYATQDEGDRPIMDLPSSAVASKAQKVLGIESARRLPRATGQDAAELPADFELPVPDADPGFSRRAHLSGLGAGVRSVSNSSTSSLTDRPSPFMRL</sequence>
<comment type="caution">
    <text evidence="3">The sequence shown here is derived from an EMBL/GenBank/DDBJ whole genome shotgun (WGS) entry which is preliminary data.</text>
</comment>
<proteinExistence type="predicted"/>
<reference evidence="3 4" key="2">
    <citation type="journal article" date="2012" name="Open Biol.">
        <title>Characteristics of nucleosomes and linker DNA regions on the genome of the basidiomycete Mixia osmundae revealed by mono- and dinucleosome mapping.</title>
        <authorList>
            <person name="Nishida H."/>
            <person name="Kondo S."/>
            <person name="Matsumoto T."/>
            <person name="Suzuki Y."/>
            <person name="Yoshikawa H."/>
            <person name="Taylor T.D."/>
            <person name="Sugiyama J."/>
        </authorList>
    </citation>
    <scope>NUCLEOTIDE SEQUENCE [LARGE SCALE GENOMIC DNA]</scope>
    <source>
        <strain evidence="4">CBS 9802 / IAM 14324 / JCM 22182 / KY 12970</strain>
    </source>
</reference>
<dbReference type="EMBL" id="BABT02000165">
    <property type="protein sequence ID" value="GAA98826.1"/>
    <property type="molecule type" value="Genomic_DNA"/>
</dbReference>
<organism evidence="3 4">
    <name type="scientific">Mixia osmundae (strain CBS 9802 / IAM 14324 / JCM 22182 / KY 12970)</name>
    <dbReference type="NCBI Taxonomy" id="764103"/>
    <lineage>
        <taxon>Eukaryota</taxon>
        <taxon>Fungi</taxon>
        <taxon>Dikarya</taxon>
        <taxon>Basidiomycota</taxon>
        <taxon>Pucciniomycotina</taxon>
        <taxon>Mixiomycetes</taxon>
        <taxon>Mixiales</taxon>
        <taxon>Mixiaceae</taxon>
        <taxon>Mixia</taxon>
    </lineage>
</organism>
<feature type="region of interest" description="Disordered" evidence="1">
    <location>
        <begin position="190"/>
        <end position="214"/>
    </location>
</feature>